<accession>A0A381Q359</accession>
<reference evidence="2" key="1">
    <citation type="submission" date="2018-05" db="EMBL/GenBank/DDBJ databases">
        <authorList>
            <person name="Lanie J.A."/>
            <person name="Ng W.-L."/>
            <person name="Kazmierczak K.M."/>
            <person name="Andrzejewski T.M."/>
            <person name="Davidsen T.M."/>
            <person name="Wayne K.J."/>
            <person name="Tettelin H."/>
            <person name="Glass J.I."/>
            <person name="Rusch D."/>
            <person name="Podicherti R."/>
            <person name="Tsui H.-C.T."/>
            <person name="Winkler M.E."/>
        </authorList>
    </citation>
    <scope>NUCLEOTIDE SEQUENCE</scope>
</reference>
<dbReference type="EMBL" id="UINC01001157">
    <property type="protein sequence ID" value="SUZ72749.1"/>
    <property type="molecule type" value="Genomic_DNA"/>
</dbReference>
<dbReference type="InterPro" id="IPR029062">
    <property type="entry name" value="Class_I_gatase-like"/>
</dbReference>
<name>A0A381Q359_9ZZZZ</name>
<feature type="domain" description="Glutamine amidotransferase" evidence="1">
    <location>
        <begin position="20"/>
        <end position="181"/>
    </location>
</feature>
<evidence type="ECO:0000259" key="1">
    <source>
        <dbReference type="Pfam" id="PF00117"/>
    </source>
</evidence>
<dbReference type="GO" id="GO:0005829">
    <property type="term" value="C:cytosol"/>
    <property type="evidence" value="ECO:0007669"/>
    <property type="project" value="TreeGrafter"/>
</dbReference>
<dbReference type="PANTHER" id="PTHR42695">
    <property type="entry name" value="GLUTAMINE AMIDOTRANSFERASE YLR126C-RELATED"/>
    <property type="match status" value="1"/>
</dbReference>
<dbReference type="Pfam" id="PF00117">
    <property type="entry name" value="GATase"/>
    <property type="match status" value="1"/>
</dbReference>
<sequence>VKSALVIEHDEYGPAEKVGERLVERGYRLDVFRVLDDPSDPECTKKYPDATTYDALLVTGSPWSVTDTDNIGSWIGREIGMVRTAHEAGVGVLGLCFGGQVLSAALGGEVSRSNRPEFGWTEVETDLPDAVASGPWFQWHYDRFTVPQGATEVARNAVGPQVFRIGRSVGTQFHPEITPRLARLWIGMDRAELEDHDVDPDRMAAESEERAADNQANSYALVDWFLDGV</sequence>
<dbReference type="PANTHER" id="PTHR42695:SF5">
    <property type="entry name" value="GLUTAMINE AMIDOTRANSFERASE YLR126C-RELATED"/>
    <property type="match status" value="1"/>
</dbReference>
<protein>
    <recommendedName>
        <fullName evidence="1">Glutamine amidotransferase domain-containing protein</fullName>
    </recommendedName>
</protein>
<dbReference type="AlphaFoldDB" id="A0A381Q359"/>
<dbReference type="PROSITE" id="PS51273">
    <property type="entry name" value="GATASE_TYPE_1"/>
    <property type="match status" value="1"/>
</dbReference>
<proteinExistence type="predicted"/>
<dbReference type="InterPro" id="IPR044992">
    <property type="entry name" value="ChyE-like"/>
</dbReference>
<dbReference type="CDD" id="cd01741">
    <property type="entry name" value="GATase1_1"/>
    <property type="match status" value="1"/>
</dbReference>
<evidence type="ECO:0000313" key="2">
    <source>
        <dbReference type="EMBL" id="SUZ72749.1"/>
    </source>
</evidence>
<dbReference type="Gene3D" id="3.40.50.880">
    <property type="match status" value="1"/>
</dbReference>
<dbReference type="InterPro" id="IPR017926">
    <property type="entry name" value="GATASE"/>
</dbReference>
<feature type="non-terminal residue" evidence="2">
    <location>
        <position position="1"/>
    </location>
</feature>
<organism evidence="2">
    <name type="scientific">marine metagenome</name>
    <dbReference type="NCBI Taxonomy" id="408172"/>
    <lineage>
        <taxon>unclassified sequences</taxon>
        <taxon>metagenomes</taxon>
        <taxon>ecological metagenomes</taxon>
    </lineage>
</organism>
<dbReference type="SUPFAM" id="SSF52317">
    <property type="entry name" value="Class I glutamine amidotransferase-like"/>
    <property type="match status" value="1"/>
</dbReference>
<gene>
    <name evidence="2" type="ORF">METZ01_LOCUS25603</name>
</gene>